<feature type="region of interest" description="Disordered" evidence="1">
    <location>
        <begin position="241"/>
        <end position="275"/>
    </location>
</feature>
<evidence type="ECO:0000256" key="1">
    <source>
        <dbReference type="SAM" id="MobiDB-lite"/>
    </source>
</evidence>
<feature type="region of interest" description="Disordered" evidence="1">
    <location>
        <begin position="376"/>
        <end position="408"/>
    </location>
</feature>
<reference evidence="2 3" key="1">
    <citation type="journal article" date="2018" name="PLoS Genet.">
        <title>Population sequencing reveals clonal diversity and ancestral inbreeding in the grapevine cultivar Chardonnay.</title>
        <authorList>
            <person name="Roach M.J."/>
            <person name="Johnson D.L."/>
            <person name="Bohlmann J."/>
            <person name="van Vuuren H.J."/>
            <person name="Jones S.J."/>
            <person name="Pretorius I.S."/>
            <person name="Schmidt S.A."/>
            <person name="Borneman A.R."/>
        </authorList>
    </citation>
    <scope>NUCLEOTIDE SEQUENCE [LARGE SCALE GENOMIC DNA]</scope>
    <source>
        <strain evidence="3">cv. Chardonnay</strain>
        <tissue evidence="2">Leaf</tissue>
    </source>
</reference>
<proteinExistence type="predicted"/>
<name>A0A438J4L5_VITVI</name>
<organism evidence="2 3">
    <name type="scientific">Vitis vinifera</name>
    <name type="common">Grape</name>
    <dbReference type="NCBI Taxonomy" id="29760"/>
    <lineage>
        <taxon>Eukaryota</taxon>
        <taxon>Viridiplantae</taxon>
        <taxon>Streptophyta</taxon>
        <taxon>Embryophyta</taxon>
        <taxon>Tracheophyta</taxon>
        <taxon>Spermatophyta</taxon>
        <taxon>Magnoliopsida</taxon>
        <taxon>eudicotyledons</taxon>
        <taxon>Gunneridae</taxon>
        <taxon>Pentapetalae</taxon>
        <taxon>rosids</taxon>
        <taxon>Vitales</taxon>
        <taxon>Vitaceae</taxon>
        <taxon>Viteae</taxon>
        <taxon>Vitis</taxon>
    </lineage>
</organism>
<feature type="compositionally biased region" description="Low complexity" evidence="1">
    <location>
        <begin position="126"/>
        <end position="138"/>
    </location>
</feature>
<sequence length="492" mass="53505">MLLNLDISLLEVLFVYTIKKGKTNLFSLFAHIPSLQLVTNLPDSNKGEAKGYVLIKGHWANLSEPPEREFSPNRSLTLLGTSKRGCLVEWVEKASFDRLNRLFEITSIERHYQTLLSALQVVSPTPDLLSSSSDSTPSRPDNPAPESENTSGSPQLETFCPGPNSSQPQPNSHLKRLYDPIDFAPPPTKRVCLERGGEDLATEVPLSATTHPNKVGSSTAATVQPDVIGSDVVATIQPDVPRPSAAAVAQPRATAHGNAPTSSCRDSSKLGGNDGDTKGVPCFTYAEAHSTRMSDFFPLTKRVSMNMGGDPPAFVKARLHFGTPESAVSCIQHLQEWTIPETAEVVVAGIRYMMHTREQLFKRLEVAEAMRAFISHHPGGGHAERGEGSSGGLSQKGGAGKSSPQEVNELRASLVAQKREPKGLQAGLMAQKEEMDAGFTAQKKEMKTEYQRQVDEMYLFGYRCCMKKNDIMHDIPSLPSDDEDVILGGPPC</sequence>
<evidence type="ECO:0000313" key="2">
    <source>
        <dbReference type="EMBL" id="RVX03907.1"/>
    </source>
</evidence>
<feature type="compositionally biased region" description="Low complexity" evidence="1">
    <location>
        <begin position="163"/>
        <end position="172"/>
    </location>
</feature>
<feature type="region of interest" description="Disordered" evidence="1">
    <location>
        <begin position="126"/>
        <end position="180"/>
    </location>
</feature>
<protein>
    <submittedName>
        <fullName evidence="2">Uncharacterized protein</fullName>
    </submittedName>
</protein>
<evidence type="ECO:0000313" key="3">
    <source>
        <dbReference type="Proteomes" id="UP000288805"/>
    </source>
</evidence>
<comment type="caution">
    <text evidence="2">The sequence shown here is derived from an EMBL/GenBank/DDBJ whole genome shotgun (WGS) entry which is preliminary data.</text>
</comment>
<dbReference type="AlphaFoldDB" id="A0A438J4L5"/>
<feature type="compositionally biased region" description="Polar residues" evidence="1">
    <location>
        <begin position="147"/>
        <end position="156"/>
    </location>
</feature>
<gene>
    <name evidence="2" type="ORF">CK203_021717</name>
</gene>
<accession>A0A438J4L5</accession>
<dbReference type="Proteomes" id="UP000288805">
    <property type="component" value="Unassembled WGS sequence"/>
</dbReference>
<feature type="compositionally biased region" description="Gly residues" evidence="1">
    <location>
        <begin position="388"/>
        <end position="400"/>
    </location>
</feature>
<dbReference type="EMBL" id="QGNW01000063">
    <property type="protein sequence ID" value="RVX03907.1"/>
    <property type="molecule type" value="Genomic_DNA"/>
</dbReference>